<proteinExistence type="predicted"/>
<dbReference type="AlphaFoldDB" id="A0A0M9BLL2"/>
<gene>
    <name evidence="1" type="ORF">AMS66_18730</name>
</gene>
<sequence length="109" mass="12472">MMRVTTKMIDKQLRIKGKLIDLLMKSSHEEKWLASMRKIKKRSDVSAGKDIEGLTCSEEWIPRKSDGSKIRVRIYKSLHPTGNAPGFFGYMVEDMRWGTPSNSGKPTKN</sequence>
<dbReference type="EMBL" id="LITU01000068">
    <property type="protein sequence ID" value="KOY14820.1"/>
    <property type="molecule type" value="Genomic_DNA"/>
</dbReference>
<name>A0A0M9BLL2_9BACL</name>
<organism evidence="1 2">
    <name type="scientific">Paenibacillus xylanivorans</name>
    <dbReference type="NCBI Taxonomy" id="1705561"/>
    <lineage>
        <taxon>Bacteria</taxon>
        <taxon>Bacillati</taxon>
        <taxon>Bacillota</taxon>
        <taxon>Bacilli</taxon>
        <taxon>Bacillales</taxon>
        <taxon>Paenibacillaceae</taxon>
        <taxon>Paenibacillus</taxon>
    </lineage>
</organism>
<evidence type="ECO:0000313" key="1">
    <source>
        <dbReference type="EMBL" id="KOY14820.1"/>
    </source>
</evidence>
<evidence type="ECO:0000313" key="2">
    <source>
        <dbReference type="Proteomes" id="UP000037688"/>
    </source>
</evidence>
<reference evidence="1 2" key="1">
    <citation type="submission" date="2015-08" db="EMBL/GenBank/DDBJ databases">
        <title>Draft genome sequence of cellulolytic and xylanolytic Paenibacillus sp. A59, isolated from a decaying forest soil from Patagonia, Argentina.</title>
        <authorList>
            <person name="Ghio S."/>
            <person name="Caceres A.M."/>
            <person name="Talia P."/>
            <person name="Grasso D."/>
            <person name="Campos E."/>
        </authorList>
    </citation>
    <scope>NUCLEOTIDE SEQUENCE [LARGE SCALE GENOMIC DNA]</scope>
    <source>
        <strain evidence="1 2">A59</strain>
    </source>
</reference>
<dbReference type="RefSeq" id="WP_082350782.1">
    <property type="nucleotide sequence ID" value="NZ_LITU01000068.1"/>
</dbReference>
<accession>A0A0M9BLL2</accession>
<dbReference type="Proteomes" id="UP000037688">
    <property type="component" value="Unassembled WGS sequence"/>
</dbReference>
<comment type="caution">
    <text evidence="1">The sequence shown here is derived from an EMBL/GenBank/DDBJ whole genome shotgun (WGS) entry which is preliminary data.</text>
</comment>
<keyword evidence="2" id="KW-1185">Reference proteome</keyword>
<protein>
    <submittedName>
        <fullName evidence="1">Uncharacterized protein</fullName>
    </submittedName>
</protein>